<reference evidence="2 4" key="1">
    <citation type="journal article" date="2017" name="BMC Genomics">
        <title>Comparative and functional genomics of the Lactococcus lactis taxon; insights into evolution and niche adaptation.</title>
        <authorList>
            <person name="Kelleher P."/>
            <person name="Bottacini F."/>
            <person name="Mahony J."/>
            <person name="Kilcawley K.N."/>
            <person name="van Sinderen D."/>
        </authorList>
    </citation>
    <scope>NUCLEOTIDE SEQUENCE [LARGE SCALE GENOMIC DNA]</scope>
    <source>
        <strain evidence="2 4">JM1</strain>
        <plasmid evidence="4">pmpjm1</plasmid>
        <plasmid evidence="3">pMPJM1</plasmid>
    </source>
</reference>
<evidence type="ECO:0000313" key="4">
    <source>
        <dbReference type="Proteomes" id="UP000191806"/>
    </source>
</evidence>
<dbReference type="Proteomes" id="UP000191806">
    <property type="component" value="Plasmid pJM1A"/>
</dbReference>
<name>A0A1V0PD67_LACLC</name>
<evidence type="ECO:0000313" key="3">
    <source>
        <dbReference type="EMBL" id="ARE27157.1"/>
    </source>
</evidence>
<keyword evidence="1" id="KW-0472">Membrane</keyword>
<organism evidence="2 4">
    <name type="scientific">Lactococcus lactis subsp. cremoris</name>
    <name type="common">Streptococcus cremoris</name>
    <dbReference type="NCBI Taxonomy" id="1359"/>
    <lineage>
        <taxon>Bacteria</taxon>
        <taxon>Bacillati</taxon>
        <taxon>Bacillota</taxon>
        <taxon>Bacilli</taxon>
        <taxon>Lactobacillales</taxon>
        <taxon>Streptococcaceae</taxon>
        <taxon>Lactococcus</taxon>
    </lineage>
</organism>
<geneLocation type="plasmid" evidence="2">
    <name>pJM1A</name>
</geneLocation>
<dbReference type="NCBIfam" id="TIGR02167">
    <property type="entry name" value="Liste_lipo_26"/>
    <property type="match status" value="5"/>
</dbReference>
<keyword evidence="1" id="KW-0812">Transmembrane</keyword>
<evidence type="ECO:0000313" key="2">
    <source>
        <dbReference type="EMBL" id="ARE27146.1"/>
    </source>
</evidence>
<dbReference type="EMBL" id="CP016746">
    <property type="protein sequence ID" value="ARE27157.1"/>
    <property type="molecule type" value="Genomic_DNA"/>
</dbReference>
<keyword evidence="2" id="KW-0614">Plasmid</keyword>
<dbReference type="AlphaFoldDB" id="A0A1V0PD67"/>
<dbReference type="InterPro" id="IPR032675">
    <property type="entry name" value="LRR_dom_sf"/>
</dbReference>
<dbReference type="EMBL" id="CP016746">
    <property type="protein sequence ID" value="ARE27146.1"/>
    <property type="molecule type" value="Genomic_DNA"/>
</dbReference>
<feature type="transmembrane region" description="Helical" evidence="1">
    <location>
        <begin position="12"/>
        <end position="29"/>
    </location>
</feature>
<proteinExistence type="predicted"/>
<geneLocation type="plasmid" evidence="3">
    <name>pMPJM1</name>
</geneLocation>
<reference evidence="2" key="2">
    <citation type="submission" date="2023-03" db="EMBL/GenBank/DDBJ databases">
        <authorList>
            <person name="McDonnell B."/>
        </authorList>
    </citation>
    <scope>NUCLEOTIDE SEQUENCE</scope>
    <source>
        <strain evidence="2">JM1</strain>
        <plasmid evidence="2">pJM1A</plasmid>
    </source>
</reference>
<gene>
    <name evidence="2" type="ORF">LLJM1_04085</name>
    <name evidence="3" type="ORF">LLJM1_MP0043</name>
</gene>
<geneLocation type="plasmid" evidence="4">
    <name>pmpjm1</name>
</geneLocation>
<dbReference type="InterPro" id="IPR005046">
    <property type="entry name" value="DUF285"/>
</dbReference>
<dbReference type="Pfam" id="PF03382">
    <property type="entry name" value="DUF285"/>
    <property type="match status" value="1"/>
</dbReference>
<protein>
    <submittedName>
        <fullName evidence="2 3">Surface protein</fullName>
    </submittedName>
</protein>
<evidence type="ECO:0000256" key="1">
    <source>
        <dbReference type="SAM" id="Phobius"/>
    </source>
</evidence>
<keyword evidence="1" id="KW-1133">Transmembrane helix</keyword>
<dbReference type="SUPFAM" id="SSF52058">
    <property type="entry name" value="L domain-like"/>
    <property type="match status" value="1"/>
</dbReference>
<sequence length="475" mass="51862">MHNLIDIPFKWLIMAFSAIFVIFLILLGFKISDISTVNHQVNQMIQEEGGINGKSLIDIEDYLKTQSTSNTTYALETKDGTSNFPDVTDSKYNYNGKPVTALVDNDIPADYGVKPHGYTVSYTLRVINTGGFFNLLKEFGSTVPQLVIPMSDQAVVRSEYHSIKEVDPYYNVYNDVSQVKWSSSIVNVDGDNLSWAVDSSGNAVVWAENASSPINLKDGTLALANNAAIKTIKFDSPVIGTNFSKLFYGDSNLTSVNLSHVDSSDVSDFSSMFEGCSSLATVDLSQMDTSTAKNMSRMFYGASSLTSLDCSSFNTSNVSDMSQMFANTSSVANLNVSGFDVSNVSTMTGMFENMKQLAYLDISDFKTPKLTDMSNMFSGDARLVNMDLSSFDTSNVTTMNNLFSEDGSIVSITLSSLNLSSVSDISGMFKDDKKLANVDLTNTVFPKTQISKDKQVDFTLNVNQSESEDLALITG</sequence>
<dbReference type="InterPro" id="IPR011889">
    <property type="entry name" value="Liste_lipo_26"/>
</dbReference>
<dbReference type="Gene3D" id="3.80.10.10">
    <property type="entry name" value="Ribonuclease Inhibitor"/>
    <property type="match status" value="1"/>
</dbReference>
<accession>A0A1V0PD67</accession>
<dbReference type="RefSeq" id="WP_063280581.1">
    <property type="nucleotide sequence ID" value="NZ_CP016746.2"/>
</dbReference>